<dbReference type="HOGENOM" id="CLU_068208_0_0_9"/>
<dbReference type="PROSITE" id="PS50005">
    <property type="entry name" value="TPR"/>
    <property type="match status" value="1"/>
</dbReference>
<dbReference type="SUPFAM" id="SSF48452">
    <property type="entry name" value="TPR-like"/>
    <property type="match status" value="1"/>
</dbReference>
<dbReference type="AlphaFoldDB" id="K0J5W6"/>
<proteinExistence type="predicted"/>
<dbReference type="InterPro" id="IPR019734">
    <property type="entry name" value="TPR_rpt"/>
</dbReference>
<dbReference type="Proteomes" id="UP000006294">
    <property type="component" value="Chromosome"/>
</dbReference>
<dbReference type="InterPro" id="IPR011990">
    <property type="entry name" value="TPR-like_helical_dom_sf"/>
</dbReference>
<evidence type="ECO:0008006" key="4">
    <source>
        <dbReference type="Google" id="ProtNLM"/>
    </source>
</evidence>
<dbReference type="KEGG" id="axl:AXY_23390"/>
<keyword evidence="3" id="KW-1185">Reference proteome</keyword>
<evidence type="ECO:0000256" key="1">
    <source>
        <dbReference type="PROSITE-ProRule" id="PRU00339"/>
    </source>
</evidence>
<accession>K0J5W6</accession>
<dbReference type="Gene3D" id="1.25.40.10">
    <property type="entry name" value="Tetratricopeptide repeat domain"/>
    <property type="match status" value="1"/>
</dbReference>
<dbReference type="RefSeq" id="WP_015011050.1">
    <property type="nucleotide sequence ID" value="NC_018704.1"/>
</dbReference>
<evidence type="ECO:0000313" key="3">
    <source>
        <dbReference type="Proteomes" id="UP000006294"/>
    </source>
</evidence>
<name>K0J5W6_AMPXN</name>
<feature type="repeat" description="TPR" evidence="1">
    <location>
        <begin position="99"/>
        <end position="132"/>
    </location>
</feature>
<keyword evidence="1" id="KW-0802">TPR repeat</keyword>
<dbReference type="EMBL" id="AP012050">
    <property type="protein sequence ID" value="BAM48471.1"/>
    <property type="molecule type" value="Genomic_DNA"/>
</dbReference>
<organism evidence="2 3">
    <name type="scientific">Amphibacillus xylanus (strain ATCC 51415 / DSM 6626 / JCM 7361 / LMG 17667 / NBRC 15112 / Ep01)</name>
    <dbReference type="NCBI Taxonomy" id="698758"/>
    <lineage>
        <taxon>Bacteria</taxon>
        <taxon>Bacillati</taxon>
        <taxon>Bacillota</taxon>
        <taxon>Bacilli</taxon>
        <taxon>Bacillales</taxon>
        <taxon>Bacillaceae</taxon>
        <taxon>Amphibacillus</taxon>
    </lineage>
</organism>
<evidence type="ECO:0000313" key="2">
    <source>
        <dbReference type="EMBL" id="BAM48471.1"/>
    </source>
</evidence>
<sequence>MMRLSEKSIEELYDLEEKELELLEKEENRGYYHLINIYESILRELQRLKMSAEEIEYVRKKIIRICIDYGTYLKTVYRKDDHSAKTALNRALKYDRKIPIVHYRLGFLSYKEGKYAQSLNYFTNANTLNETYKNKKYCLTNQQLYNTQLYLMNSAFKIAESANETLQELKQDSSIELIPNLEQSSYLAIIDGIDNHLEENAFTVVKQEDSFSCSKEKSEEIIDHYERSNHLILYFADRENSLIYKGRSVQLLGNQAELLRYFLLHTTEDRPAHKHVFEPIITINIKRNEILNATYRQNIRRIREKIRDVGIEETIIENKTINNNPTYYFNHKIPYIIIHRTDTSFLLSV</sequence>
<protein>
    <recommendedName>
        <fullName evidence="4">Tetratricopeptide repeat protein</fullName>
    </recommendedName>
</protein>
<dbReference type="STRING" id="698758.AXY_23390"/>
<dbReference type="eggNOG" id="COG4235">
    <property type="taxonomic scope" value="Bacteria"/>
</dbReference>
<gene>
    <name evidence="2" type="ordered locus">AXY_23390</name>
</gene>
<reference evidence="2 3" key="1">
    <citation type="submission" date="2011-01" db="EMBL/GenBank/DDBJ databases">
        <title>Whole genome sequence of Amphibacillus xylinus NBRC 15112.</title>
        <authorList>
            <person name="Nakazawa H."/>
            <person name="Katano Y."/>
            <person name="Nakamura S."/>
            <person name="Sasagawa M."/>
            <person name="Fukada J."/>
            <person name="Arai T."/>
            <person name="Sasakura N."/>
            <person name="Mochizuki D."/>
            <person name="Hosoyama A."/>
            <person name="Harada K."/>
            <person name="Horikawa H."/>
            <person name="Kato Y."/>
            <person name="Harada T."/>
            <person name="Sasaki K."/>
            <person name="Sekiguchi M."/>
            <person name="Hodoyama M."/>
            <person name="Nishiko R."/>
            <person name="Narita H."/>
            <person name="Hanamaki A."/>
            <person name="Hata C."/>
            <person name="Konno Y."/>
            <person name="Niimura Y."/>
            <person name="Yamazaki S."/>
            <person name="Fujita N."/>
        </authorList>
    </citation>
    <scope>NUCLEOTIDE SEQUENCE [LARGE SCALE GENOMIC DNA]</scope>
    <source>
        <strain evidence="3">ATCC 51415 / DSM 6626 / JCM 7361 / LMG 17667 / NBRC 15112 / Ep01</strain>
    </source>
</reference>